<dbReference type="GO" id="GO:0004022">
    <property type="term" value="F:alcohol dehydrogenase (NAD+) activity"/>
    <property type="evidence" value="ECO:0007669"/>
    <property type="project" value="UniProtKB-EC"/>
</dbReference>
<keyword evidence="4 7" id="KW-0479">Metal-binding</keyword>
<dbReference type="PROSITE" id="PS00059">
    <property type="entry name" value="ADH_ZINC"/>
    <property type="match status" value="1"/>
</dbReference>
<dbReference type="SMART" id="SM00829">
    <property type="entry name" value="PKS_ER"/>
    <property type="match status" value="1"/>
</dbReference>
<keyword evidence="5 7" id="KW-0862">Zinc</keyword>
<evidence type="ECO:0000256" key="2">
    <source>
        <dbReference type="ARBA" id="ARBA00008072"/>
    </source>
</evidence>
<dbReference type="Gene3D" id="3.90.180.10">
    <property type="entry name" value="Medium-chain alcohol dehydrogenases, catalytic domain"/>
    <property type="match status" value="1"/>
</dbReference>
<dbReference type="EC" id="1.1.1.1" evidence="3"/>
<keyword evidence="11" id="KW-1185">Reference proteome</keyword>
<evidence type="ECO:0000313" key="11">
    <source>
        <dbReference type="Proteomes" id="UP000597507"/>
    </source>
</evidence>
<dbReference type="GO" id="GO:0005737">
    <property type="term" value="C:cytoplasm"/>
    <property type="evidence" value="ECO:0007669"/>
    <property type="project" value="TreeGrafter"/>
</dbReference>
<comment type="caution">
    <text evidence="10">The sequence shown here is derived from an EMBL/GenBank/DDBJ whole genome shotgun (WGS) entry which is preliminary data.</text>
</comment>
<comment type="similarity">
    <text evidence="2 7">Belongs to the zinc-containing alcohol dehydrogenase family.</text>
</comment>
<dbReference type="SUPFAM" id="SSF51735">
    <property type="entry name" value="NAD(P)-binding Rossmann-fold domains"/>
    <property type="match status" value="1"/>
</dbReference>
<dbReference type="InterPro" id="IPR002328">
    <property type="entry name" value="ADH_Zn_CS"/>
</dbReference>
<comment type="cofactor">
    <cofactor evidence="1 7">
        <name>Zn(2+)</name>
        <dbReference type="ChEBI" id="CHEBI:29105"/>
    </cofactor>
</comment>
<feature type="domain" description="Enoyl reductase (ER)" evidence="9">
    <location>
        <begin position="42"/>
        <end position="375"/>
    </location>
</feature>
<keyword evidence="6" id="KW-0560">Oxidoreductase</keyword>
<dbReference type="GO" id="GO:0008270">
    <property type="term" value="F:zinc ion binding"/>
    <property type="evidence" value="ECO:0007669"/>
    <property type="project" value="InterPro"/>
</dbReference>
<organism evidence="10 11">
    <name type="scientific">Caldovatus sediminis</name>
    <dbReference type="NCBI Taxonomy" id="2041189"/>
    <lineage>
        <taxon>Bacteria</taxon>
        <taxon>Pseudomonadati</taxon>
        <taxon>Pseudomonadota</taxon>
        <taxon>Alphaproteobacteria</taxon>
        <taxon>Acetobacterales</taxon>
        <taxon>Roseomonadaceae</taxon>
        <taxon>Caldovatus</taxon>
    </lineage>
</organism>
<dbReference type="InterPro" id="IPR036291">
    <property type="entry name" value="NAD(P)-bd_dom_sf"/>
</dbReference>
<accession>A0A8J3EAI5</accession>
<gene>
    <name evidence="10" type="ORF">GCM10010964_14310</name>
</gene>
<evidence type="ECO:0000256" key="8">
    <source>
        <dbReference type="SAM" id="MobiDB-lite"/>
    </source>
</evidence>
<dbReference type="InterPro" id="IPR013149">
    <property type="entry name" value="ADH-like_C"/>
</dbReference>
<evidence type="ECO:0000256" key="6">
    <source>
        <dbReference type="ARBA" id="ARBA00023002"/>
    </source>
</evidence>
<dbReference type="AlphaFoldDB" id="A0A8J3EAI5"/>
<dbReference type="EMBL" id="BMKS01000003">
    <property type="protein sequence ID" value="GGG27511.1"/>
    <property type="molecule type" value="Genomic_DNA"/>
</dbReference>
<evidence type="ECO:0000313" key="10">
    <source>
        <dbReference type="EMBL" id="GGG27511.1"/>
    </source>
</evidence>
<dbReference type="PANTHER" id="PTHR42940">
    <property type="entry name" value="ALCOHOL DEHYDROGENASE 1-RELATED"/>
    <property type="match status" value="1"/>
</dbReference>
<dbReference type="InterPro" id="IPR011032">
    <property type="entry name" value="GroES-like_sf"/>
</dbReference>
<evidence type="ECO:0000259" key="9">
    <source>
        <dbReference type="SMART" id="SM00829"/>
    </source>
</evidence>
<dbReference type="PANTHER" id="PTHR42940:SF8">
    <property type="entry name" value="VACUOLAR PROTEIN SORTING-ASSOCIATED PROTEIN 11"/>
    <property type="match status" value="1"/>
</dbReference>
<dbReference type="Proteomes" id="UP000597507">
    <property type="component" value="Unassembled WGS sequence"/>
</dbReference>
<protein>
    <recommendedName>
        <fullName evidence="3">alcohol dehydrogenase</fullName>
        <ecNumber evidence="3">1.1.1.1</ecNumber>
    </recommendedName>
</protein>
<name>A0A8J3EAI5_9PROT</name>
<proteinExistence type="inferred from homology"/>
<dbReference type="InterPro" id="IPR002364">
    <property type="entry name" value="Quin_OxRdtase/zeta-crystal_CS"/>
</dbReference>
<dbReference type="Pfam" id="PF08240">
    <property type="entry name" value="ADH_N"/>
    <property type="match status" value="1"/>
</dbReference>
<reference evidence="10 11" key="1">
    <citation type="journal article" date="2014" name="Int. J. Syst. Evol. Microbiol.">
        <title>Complete genome sequence of Corynebacterium casei LMG S-19264T (=DSM 44701T), isolated from a smear-ripened cheese.</title>
        <authorList>
            <consortium name="US DOE Joint Genome Institute (JGI-PGF)"/>
            <person name="Walter F."/>
            <person name="Albersmeier A."/>
            <person name="Kalinowski J."/>
            <person name="Ruckert C."/>
        </authorList>
    </citation>
    <scope>NUCLEOTIDE SEQUENCE [LARGE SCALE GENOMIC DNA]</scope>
    <source>
        <strain evidence="10 11">CGMCC 1.16330</strain>
    </source>
</reference>
<dbReference type="Pfam" id="PF00107">
    <property type="entry name" value="ADH_zinc_N"/>
    <property type="match status" value="1"/>
</dbReference>
<evidence type="ECO:0000256" key="1">
    <source>
        <dbReference type="ARBA" id="ARBA00001947"/>
    </source>
</evidence>
<feature type="region of interest" description="Disordered" evidence="8">
    <location>
        <begin position="1"/>
        <end position="21"/>
    </location>
</feature>
<dbReference type="InterPro" id="IPR013154">
    <property type="entry name" value="ADH-like_N"/>
</dbReference>
<evidence type="ECO:0000256" key="5">
    <source>
        <dbReference type="ARBA" id="ARBA00022833"/>
    </source>
</evidence>
<evidence type="ECO:0000256" key="3">
    <source>
        <dbReference type="ARBA" id="ARBA00013190"/>
    </source>
</evidence>
<dbReference type="SUPFAM" id="SSF50129">
    <property type="entry name" value="GroES-like"/>
    <property type="match status" value="1"/>
</dbReference>
<sequence>MHGSRPVATPWPDRPDRGTFRHGQMHAMGERAMRAMVVRAPGGPEALALEEVPPPALRPNDARIRVEACGVCFHDVVTRNGTYRRGVRMPLIPGHEVSGVVESVGPAVRRFRPGDRVCTVQRRHICGQCRHCRSGRETSCPEQEFLGDLDLNGGYAELVCVEEDNVAKVPEGVPLDAAAIAACAIGTELNAVRDVAAVRAGERVLVTGAGGGLGVHGVQLARLSGAEVVAVTGTPGKVAAIREAGAEHVVLARRGEDFSAAVKAITGGEGVDVAIDNVGSATFEATRRSLAEGGRWILVGQLTGEFVRLNPAQLFLRDLTLRSVKSTTRAQLEDALGLMRRGLVRPVIAAALPLEAAAEAHRMMERAAPTGRVLLKPGLRAG</sequence>
<evidence type="ECO:0000256" key="4">
    <source>
        <dbReference type="ARBA" id="ARBA00022723"/>
    </source>
</evidence>
<evidence type="ECO:0000256" key="7">
    <source>
        <dbReference type="RuleBase" id="RU361277"/>
    </source>
</evidence>
<dbReference type="InterPro" id="IPR020843">
    <property type="entry name" value="ER"/>
</dbReference>
<dbReference type="PROSITE" id="PS01162">
    <property type="entry name" value="QOR_ZETA_CRYSTAL"/>
    <property type="match status" value="1"/>
</dbReference>